<keyword evidence="1" id="KW-0472">Membrane</keyword>
<evidence type="ECO:0000313" key="2">
    <source>
        <dbReference type="EMBL" id="KKL97347.1"/>
    </source>
</evidence>
<sequence length="91" mass="10134">MSLAAPEITPQSDLPAVLHWILDHRRTSDDRAKTQREWNERREEFEVLISTALDNYRTEQTRQGYRVAAICGASGALGAVLPLVLKMAVGA</sequence>
<organism evidence="2">
    <name type="scientific">marine sediment metagenome</name>
    <dbReference type="NCBI Taxonomy" id="412755"/>
    <lineage>
        <taxon>unclassified sequences</taxon>
        <taxon>metagenomes</taxon>
        <taxon>ecological metagenomes</taxon>
    </lineage>
</organism>
<dbReference type="AlphaFoldDB" id="A0A0F9JEE5"/>
<proteinExistence type="predicted"/>
<comment type="caution">
    <text evidence="2">The sequence shown here is derived from an EMBL/GenBank/DDBJ whole genome shotgun (WGS) entry which is preliminary data.</text>
</comment>
<gene>
    <name evidence="2" type="ORF">LCGC14_1835400</name>
</gene>
<feature type="transmembrane region" description="Helical" evidence="1">
    <location>
        <begin position="67"/>
        <end position="85"/>
    </location>
</feature>
<accession>A0A0F9JEE5</accession>
<reference evidence="2" key="1">
    <citation type="journal article" date="2015" name="Nature">
        <title>Complex archaea that bridge the gap between prokaryotes and eukaryotes.</title>
        <authorList>
            <person name="Spang A."/>
            <person name="Saw J.H."/>
            <person name="Jorgensen S.L."/>
            <person name="Zaremba-Niedzwiedzka K."/>
            <person name="Martijn J."/>
            <person name="Lind A.E."/>
            <person name="van Eijk R."/>
            <person name="Schleper C."/>
            <person name="Guy L."/>
            <person name="Ettema T.J."/>
        </authorList>
    </citation>
    <scope>NUCLEOTIDE SEQUENCE</scope>
</reference>
<keyword evidence="1" id="KW-0812">Transmembrane</keyword>
<dbReference type="EMBL" id="LAZR01018191">
    <property type="protein sequence ID" value="KKL97347.1"/>
    <property type="molecule type" value="Genomic_DNA"/>
</dbReference>
<keyword evidence="1" id="KW-1133">Transmembrane helix</keyword>
<name>A0A0F9JEE5_9ZZZZ</name>
<evidence type="ECO:0000256" key="1">
    <source>
        <dbReference type="SAM" id="Phobius"/>
    </source>
</evidence>
<protein>
    <submittedName>
        <fullName evidence="2">Uncharacterized protein</fullName>
    </submittedName>
</protein>